<evidence type="ECO:0000256" key="2">
    <source>
        <dbReference type="SAM" id="MobiDB-lite"/>
    </source>
</evidence>
<dbReference type="GO" id="GO:0005829">
    <property type="term" value="C:cytosol"/>
    <property type="evidence" value="ECO:0007669"/>
    <property type="project" value="TreeGrafter"/>
</dbReference>
<dbReference type="InterPro" id="IPR027417">
    <property type="entry name" value="P-loop_NTPase"/>
</dbReference>
<dbReference type="SMART" id="SM00487">
    <property type="entry name" value="DEXDc"/>
    <property type="match status" value="1"/>
</dbReference>
<dbReference type="RefSeq" id="WP_010048008.1">
    <property type="nucleotide sequence ID" value="NZ_CP025958.1"/>
</dbReference>
<gene>
    <name evidence="5" type="ORF">C1280_18185</name>
</gene>
<dbReference type="GO" id="GO:0003677">
    <property type="term" value="F:DNA binding"/>
    <property type="evidence" value="ECO:0007669"/>
    <property type="project" value="InterPro"/>
</dbReference>
<dbReference type="GO" id="GO:0016787">
    <property type="term" value="F:hydrolase activity"/>
    <property type="evidence" value="ECO:0007669"/>
    <property type="project" value="InterPro"/>
</dbReference>
<protein>
    <recommendedName>
        <fullName evidence="7">Helicase</fullName>
    </recommendedName>
</protein>
<dbReference type="PROSITE" id="PS51192">
    <property type="entry name" value="HELICASE_ATP_BIND_1"/>
    <property type="match status" value="1"/>
</dbReference>
<dbReference type="Gene3D" id="3.40.50.300">
    <property type="entry name" value="P-loop containing nucleotide triphosphate hydrolases"/>
    <property type="match status" value="2"/>
</dbReference>
<evidence type="ECO:0000259" key="3">
    <source>
        <dbReference type="PROSITE" id="PS51192"/>
    </source>
</evidence>
<feature type="coiled-coil region" evidence="1">
    <location>
        <begin position="413"/>
        <end position="446"/>
    </location>
</feature>
<dbReference type="SMART" id="SM00490">
    <property type="entry name" value="HELICc"/>
    <property type="match status" value="1"/>
</dbReference>
<dbReference type="SUPFAM" id="SSF52540">
    <property type="entry name" value="P-loop containing nucleoside triphosphate hydrolases"/>
    <property type="match status" value="1"/>
</dbReference>
<organism evidence="5 6">
    <name type="scientific">Gemmata obscuriglobus</name>
    <dbReference type="NCBI Taxonomy" id="114"/>
    <lineage>
        <taxon>Bacteria</taxon>
        <taxon>Pseudomonadati</taxon>
        <taxon>Planctomycetota</taxon>
        <taxon>Planctomycetia</taxon>
        <taxon>Gemmatales</taxon>
        <taxon>Gemmataceae</taxon>
        <taxon>Gemmata</taxon>
    </lineage>
</organism>
<dbReference type="Pfam" id="PF04851">
    <property type="entry name" value="ResIII"/>
    <property type="match status" value="1"/>
</dbReference>
<dbReference type="PANTHER" id="PTHR47396">
    <property type="entry name" value="TYPE I RESTRICTION ENZYME ECOKI R PROTEIN"/>
    <property type="match status" value="1"/>
</dbReference>
<name>A0A2Z3GZ55_9BACT</name>
<dbReference type="InterPro" id="IPR014001">
    <property type="entry name" value="Helicase_ATP-bd"/>
</dbReference>
<dbReference type="OrthoDB" id="9802848at2"/>
<dbReference type="InterPro" id="IPR050742">
    <property type="entry name" value="Helicase_Restrict-Modif_Enz"/>
</dbReference>
<feature type="domain" description="Helicase ATP-binding" evidence="3">
    <location>
        <begin position="17"/>
        <end position="178"/>
    </location>
</feature>
<evidence type="ECO:0000259" key="4">
    <source>
        <dbReference type="PROSITE" id="PS51194"/>
    </source>
</evidence>
<dbReference type="KEGG" id="gog:C1280_18185"/>
<reference evidence="5 6" key="1">
    <citation type="submission" date="2018-01" db="EMBL/GenBank/DDBJ databases">
        <title>G. obscuriglobus.</title>
        <authorList>
            <person name="Franke J."/>
            <person name="Blomberg W."/>
            <person name="Selmecki A."/>
        </authorList>
    </citation>
    <scope>NUCLEOTIDE SEQUENCE [LARGE SCALE GENOMIC DNA]</scope>
    <source>
        <strain evidence="5 6">DSM 5831</strain>
    </source>
</reference>
<evidence type="ECO:0000313" key="6">
    <source>
        <dbReference type="Proteomes" id="UP000245802"/>
    </source>
</evidence>
<keyword evidence="6" id="KW-1185">Reference proteome</keyword>
<proteinExistence type="predicted"/>
<dbReference type="Proteomes" id="UP000245802">
    <property type="component" value="Chromosome"/>
</dbReference>
<dbReference type="EMBL" id="CP025958">
    <property type="protein sequence ID" value="AWM38728.1"/>
    <property type="molecule type" value="Genomic_DNA"/>
</dbReference>
<dbReference type="InterPro" id="IPR001650">
    <property type="entry name" value="Helicase_C-like"/>
</dbReference>
<dbReference type="GO" id="GO:0005524">
    <property type="term" value="F:ATP binding"/>
    <property type="evidence" value="ECO:0007669"/>
    <property type="project" value="InterPro"/>
</dbReference>
<keyword evidence="1" id="KW-0175">Coiled coil</keyword>
<dbReference type="InterPro" id="IPR006935">
    <property type="entry name" value="Helicase/UvrB_N"/>
</dbReference>
<sequence>MITPRPYQKQSVDRVFGRFDAGEPSTLVILPTGCGKTVVFGLVSQQWARECRPGRVLVLAHRDELIQQAAEELQGITGSAPAIEQADRYAVPAGGSMGDAPSVVVGSVQTLCRDRRLARWPKDEFGLIVTDECHHATSPSYRKIYDHFGAAKRLGVTATPKRADDLALGHVFGSVAFDMGICDAVDEGWLCPVEQRYVTVNGMDLSAVKTAGDDFSDGAIGAVLSGDSVLDQMVAATIELCGDEPTLIFTAPRPPGEQVSQGDLFADALNKIKPERAVFLSGETDKDVRRREIELFERGERQFLVGCSLFTEGFNVPKISRVVMARPTKSNAYYTQAIGRGTRTLRGTLHPDLATPEARRAAIAASAKPSVLVIDFVGNSGRHKLISAVDIFAGNHPQSVVDRAKRNAANDAAKGLHRDVKQVLDEAAREERKEAAERRRKEKKARVKVNRVDMHQQTVDPFAASDAPGQRDRLASGSGRATATQIEWIRTHGGYCSDTVTANDAGAIIADMKDRWSRKLCSPKQERTLKRAGVADGPVPKDHAKALLDWLAARNWRSTGRPTRKQLGILRSESGDGFQLTIDGQRVGQVMRSVDAVRAAYRGLAAEPVVA</sequence>
<dbReference type="Pfam" id="PF00271">
    <property type="entry name" value="Helicase_C"/>
    <property type="match status" value="1"/>
</dbReference>
<feature type="region of interest" description="Disordered" evidence="2">
    <location>
        <begin position="456"/>
        <end position="479"/>
    </location>
</feature>
<feature type="domain" description="Helicase C-terminal" evidence="4">
    <location>
        <begin position="229"/>
        <end position="378"/>
    </location>
</feature>
<evidence type="ECO:0008006" key="7">
    <source>
        <dbReference type="Google" id="ProtNLM"/>
    </source>
</evidence>
<dbReference type="PROSITE" id="PS51194">
    <property type="entry name" value="HELICASE_CTER"/>
    <property type="match status" value="1"/>
</dbReference>
<evidence type="ECO:0000313" key="5">
    <source>
        <dbReference type="EMBL" id="AWM38728.1"/>
    </source>
</evidence>
<dbReference type="CDD" id="cd18032">
    <property type="entry name" value="DEXHc_RE_I_III_res"/>
    <property type="match status" value="1"/>
</dbReference>
<evidence type="ECO:0000256" key="1">
    <source>
        <dbReference type="SAM" id="Coils"/>
    </source>
</evidence>
<dbReference type="AlphaFoldDB" id="A0A2Z3GZ55"/>
<accession>A0A2Z3GZ55</accession>
<dbReference type="PANTHER" id="PTHR47396:SF1">
    <property type="entry name" value="ATP-DEPENDENT HELICASE IRC3-RELATED"/>
    <property type="match status" value="1"/>
</dbReference>